<feature type="transmembrane region" description="Helical" evidence="1">
    <location>
        <begin position="15"/>
        <end position="35"/>
    </location>
</feature>
<reference evidence="2 3" key="1">
    <citation type="submission" date="2023-09" db="EMBL/GenBank/DDBJ databases">
        <title>Multi-omics analysis of a traditional fermented food reveals byproduct-associated fungal strains for waste-to-food upcycling.</title>
        <authorList>
            <consortium name="Lawrence Berkeley National Laboratory"/>
            <person name="Rekdal V.M."/>
            <person name="Villalobos-Escobedo J.M."/>
            <person name="Rodriguez-Valeron N."/>
            <person name="Garcia M.O."/>
            <person name="Vasquez D.P."/>
            <person name="Damayanti I."/>
            <person name="Sorensen P.M."/>
            <person name="Baidoo E.E."/>
            <person name="De Carvalho A.C."/>
            <person name="Riley R."/>
            <person name="Lipzen A."/>
            <person name="He G."/>
            <person name="Yan M."/>
            <person name="Haridas S."/>
            <person name="Daum C."/>
            <person name="Yoshinaga Y."/>
            <person name="Ng V."/>
            <person name="Grigoriev I.V."/>
            <person name="Munk R."/>
            <person name="Nuraida L."/>
            <person name="Wijaya C.H."/>
            <person name="Morales P.-C."/>
            <person name="Keasling J.D."/>
        </authorList>
    </citation>
    <scope>NUCLEOTIDE SEQUENCE [LARGE SCALE GENOMIC DNA]</scope>
    <source>
        <strain evidence="2 3">FGSC 2613</strain>
    </source>
</reference>
<keyword evidence="1" id="KW-1133">Transmembrane helix</keyword>
<gene>
    <name evidence="2" type="ORF">QR685DRAFT_517875</name>
</gene>
<proteinExistence type="predicted"/>
<keyword evidence="1" id="KW-0472">Membrane</keyword>
<comment type="caution">
    <text evidence="2">The sequence shown here is derived from an EMBL/GenBank/DDBJ whole genome shotgun (WGS) entry which is preliminary data.</text>
</comment>
<accession>A0ABR3DMC5</accession>
<evidence type="ECO:0000256" key="1">
    <source>
        <dbReference type="SAM" id="Phobius"/>
    </source>
</evidence>
<dbReference type="Proteomes" id="UP001451303">
    <property type="component" value="Unassembled WGS sequence"/>
</dbReference>
<evidence type="ECO:0000313" key="3">
    <source>
        <dbReference type="Proteomes" id="UP001451303"/>
    </source>
</evidence>
<protein>
    <submittedName>
        <fullName evidence="2">Uncharacterized protein</fullName>
    </submittedName>
</protein>
<feature type="transmembrane region" description="Helical" evidence="1">
    <location>
        <begin position="47"/>
        <end position="68"/>
    </location>
</feature>
<sequence length="87" mass="10222">MYQVHSFHFLLPSPFSFFLSFPFCPSYSFFLFPFCHLRGPLSLSLPFVYRLLPHWFCFFFSVSSSLLVDNAISPLYLLVRGRVLNNT</sequence>
<keyword evidence="3" id="KW-1185">Reference proteome</keyword>
<dbReference type="EMBL" id="JAVLET010000002">
    <property type="protein sequence ID" value="KAL0473816.1"/>
    <property type="molecule type" value="Genomic_DNA"/>
</dbReference>
<organism evidence="2 3">
    <name type="scientific">Neurospora intermedia</name>
    <dbReference type="NCBI Taxonomy" id="5142"/>
    <lineage>
        <taxon>Eukaryota</taxon>
        <taxon>Fungi</taxon>
        <taxon>Dikarya</taxon>
        <taxon>Ascomycota</taxon>
        <taxon>Pezizomycotina</taxon>
        <taxon>Sordariomycetes</taxon>
        <taxon>Sordariomycetidae</taxon>
        <taxon>Sordariales</taxon>
        <taxon>Sordariaceae</taxon>
        <taxon>Neurospora</taxon>
    </lineage>
</organism>
<evidence type="ECO:0000313" key="2">
    <source>
        <dbReference type="EMBL" id="KAL0473816.1"/>
    </source>
</evidence>
<name>A0ABR3DMC5_NEUIN</name>
<keyword evidence="1" id="KW-0812">Transmembrane</keyword>